<proteinExistence type="predicted"/>
<name>A0AAX1N9E1_9BACT</name>
<organism evidence="2 3">
    <name type="scientific">Flammeovirga yaeyamensis</name>
    <dbReference type="NCBI Taxonomy" id="367791"/>
    <lineage>
        <taxon>Bacteria</taxon>
        <taxon>Pseudomonadati</taxon>
        <taxon>Bacteroidota</taxon>
        <taxon>Cytophagia</taxon>
        <taxon>Cytophagales</taxon>
        <taxon>Flammeovirgaceae</taxon>
        <taxon>Flammeovirga</taxon>
    </lineage>
</organism>
<keyword evidence="3" id="KW-1185">Reference proteome</keyword>
<dbReference type="Pfam" id="PF00302">
    <property type="entry name" value="CAT"/>
    <property type="match status" value="1"/>
</dbReference>
<dbReference type="InterPro" id="IPR023213">
    <property type="entry name" value="CAT-like_dom_sf"/>
</dbReference>
<dbReference type="GO" id="GO:0008811">
    <property type="term" value="F:chloramphenicol O-acetyltransferase activity"/>
    <property type="evidence" value="ECO:0007669"/>
    <property type="project" value="InterPro"/>
</dbReference>
<dbReference type="KEGG" id="fya:KMW28_24790"/>
<dbReference type="Proteomes" id="UP000678679">
    <property type="component" value="Chromosome 2"/>
</dbReference>
<reference evidence="2 3" key="1">
    <citation type="submission" date="2021-05" db="EMBL/GenBank/DDBJ databases">
        <title>Comparative genomic studies on the polysaccharide-degrading batcterial strains of the Flammeovirga genus.</title>
        <authorList>
            <person name="Zewei F."/>
            <person name="Zheng Z."/>
            <person name="Yu L."/>
            <person name="Ruyue G."/>
            <person name="Yanhong M."/>
            <person name="Yuanyuan C."/>
            <person name="Jingyan G."/>
            <person name="Wenjun H."/>
        </authorList>
    </citation>
    <scope>NUCLEOTIDE SEQUENCE [LARGE SCALE GENOMIC DNA]</scope>
    <source>
        <strain evidence="2 3">NBRC:100898</strain>
    </source>
</reference>
<dbReference type="SMART" id="SM01059">
    <property type="entry name" value="CAT"/>
    <property type="match status" value="1"/>
</dbReference>
<dbReference type="SUPFAM" id="SSF52777">
    <property type="entry name" value="CoA-dependent acyltransferases"/>
    <property type="match status" value="1"/>
</dbReference>
<evidence type="ECO:0000256" key="1">
    <source>
        <dbReference type="PIRSR" id="PIRSR000440-1"/>
    </source>
</evidence>
<gene>
    <name evidence="2" type="ORF">KMW28_24790</name>
</gene>
<accession>A0AAX1N9E1</accession>
<dbReference type="InterPro" id="IPR001707">
    <property type="entry name" value="Cmp_AcTrfase"/>
</dbReference>
<dbReference type="PANTHER" id="PTHR38474">
    <property type="entry name" value="SLR0299 PROTEIN"/>
    <property type="match status" value="1"/>
</dbReference>
<dbReference type="RefSeq" id="WP_169663604.1">
    <property type="nucleotide sequence ID" value="NZ_CP076133.1"/>
</dbReference>
<dbReference type="AlphaFoldDB" id="A0AAX1N9E1"/>
<dbReference type="Gene3D" id="3.30.559.10">
    <property type="entry name" value="Chloramphenicol acetyltransferase-like domain"/>
    <property type="match status" value="1"/>
</dbReference>
<sequence length="217" mass="25860">MKPIFTTVSEDWKRKPYFDYYYYNIKTKYNINHHIDITDFKNEIKERGLKFFPSMLYVILKIINQSDEFRMGFNEKGKLGCWNYVNPVYTIFHEDDKTFSDMWSEYKPDFQGFYNEIINDIETYKEVREVKARGSQPVNFCPVSSIPWLSFESFSQETYCESTLLYPIIRMGKFYEKDAKVLLPISVFVNHAVADGYHTCKLINDIEEYGKAVSSWI</sequence>
<dbReference type="EMBL" id="CP076133">
    <property type="protein sequence ID" value="QWG04111.1"/>
    <property type="molecule type" value="Genomic_DNA"/>
</dbReference>
<protein>
    <submittedName>
        <fullName evidence="2">Chloramphenicol acetyltransferase</fullName>
    </submittedName>
</protein>
<evidence type="ECO:0000313" key="2">
    <source>
        <dbReference type="EMBL" id="QWG04111.1"/>
    </source>
</evidence>
<feature type="active site" description="Proton acceptor" evidence="1">
    <location>
        <position position="191"/>
    </location>
</feature>
<dbReference type="PIRSF" id="PIRSF000440">
    <property type="entry name" value="CAT"/>
    <property type="match status" value="1"/>
</dbReference>
<dbReference type="PANTHER" id="PTHR38474:SF2">
    <property type="entry name" value="CHLORAMPHENICOL ACETYLTRANSFERASE"/>
    <property type="match status" value="1"/>
</dbReference>
<evidence type="ECO:0000313" key="3">
    <source>
        <dbReference type="Proteomes" id="UP000678679"/>
    </source>
</evidence>